<feature type="domain" description="General secretion pathway GspH" evidence="13">
    <location>
        <begin position="52"/>
        <end position="169"/>
    </location>
</feature>
<evidence type="ECO:0000256" key="9">
    <source>
        <dbReference type="ARBA" id="ARBA00025772"/>
    </source>
</evidence>
<keyword evidence="6 12" id="KW-0812">Transmembrane</keyword>
<evidence type="ECO:0000256" key="8">
    <source>
        <dbReference type="ARBA" id="ARBA00023136"/>
    </source>
</evidence>
<feature type="transmembrane region" description="Helical" evidence="12">
    <location>
        <begin position="12"/>
        <end position="41"/>
    </location>
</feature>
<evidence type="ECO:0000256" key="6">
    <source>
        <dbReference type="ARBA" id="ARBA00022692"/>
    </source>
</evidence>
<evidence type="ECO:0000256" key="11">
    <source>
        <dbReference type="SAM" id="MobiDB-lite"/>
    </source>
</evidence>
<dbReference type="GO" id="GO:0005886">
    <property type="term" value="C:plasma membrane"/>
    <property type="evidence" value="ECO:0007669"/>
    <property type="project" value="UniProtKB-SubCell"/>
</dbReference>
<evidence type="ECO:0000256" key="7">
    <source>
        <dbReference type="ARBA" id="ARBA00022989"/>
    </source>
</evidence>
<dbReference type="PROSITE" id="PS00409">
    <property type="entry name" value="PROKAR_NTER_METHYL"/>
    <property type="match status" value="1"/>
</dbReference>
<dbReference type="InterPro" id="IPR022346">
    <property type="entry name" value="T2SS_GspH"/>
</dbReference>
<proteinExistence type="inferred from homology"/>
<evidence type="ECO:0000313" key="14">
    <source>
        <dbReference type="EMBL" id="BBD77776.1"/>
    </source>
</evidence>
<comment type="similarity">
    <text evidence="9">Belongs to the GSP H family.</text>
</comment>
<keyword evidence="15" id="KW-1185">Reference proteome</keyword>
<dbReference type="Pfam" id="PF07963">
    <property type="entry name" value="N_methyl"/>
    <property type="match status" value="1"/>
</dbReference>
<evidence type="ECO:0000256" key="10">
    <source>
        <dbReference type="ARBA" id="ARBA00030775"/>
    </source>
</evidence>
<feature type="region of interest" description="Disordered" evidence="11">
    <location>
        <begin position="176"/>
        <end position="197"/>
    </location>
</feature>
<organism evidence="14 15">
    <name type="scientific">Hydrogenophilus thermoluteolus</name>
    <name type="common">Pseudomonas hydrogenothermophila</name>
    <dbReference type="NCBI Taxonomy" id="297"/>
    <lineage>
        <taxon>Bacteria</taxon>
        <taxon>Pseudomonadati</taxon>
        <taxon>Pseudomonadota</taxon>
        <taxon>Hydrogenophilia</taxon>
        <taxon>Hydrogenophilales</taxon>
        <taxon>Hydrogenophilaceae</taxon>
        <taxon>Hydrogenophilus</taxon>
    </lineage>
</organism>
<accession>A0A2Z6DZ02</accession>
<name>A0A2Z6DZ02_HYDTE</name>
<sequence>MAKSFHARRFAFAMRGVTLVELMVTIAVAAILLAVAVPGFLQIVQSNRLTSATNEFMAAINFARSEAIKRGQSVWLCKTADGAACTLSGNEWETGWMAFLDTNKDGKWSPGDEILRVWPGLPEGYTLRPNNNFSNYLRYDPRGTANNMGTFAVCYQNQTVGARAIVITRLRPRLGSDRNGNGIPENDSGDIASCYTS</sequence>
<dbReference type="InterPro" id="IPR045584">
    <property type="entry name" value="Pilin-like"/>
</dbReference>
<gene>
    <name evidence="14" type="primary">fimT</name>
    <name evidence="14" type="ORF">HPTL_1514</name>
</gene>
<keyword evidence="8 12" id="KW-0472">Membrane</keyword>
<dbReference type="RefSeq" id="WP_119335485.1">
    <property type="nucleotide sequence ID" value="NZ_AP018558.1"/>
</dbReference>
<evidence type="ECO:0000256" key="3">
    <source>
        <dbReference type="ARBA" id="ARBA00022475"/>
    </source>
</evidence>
<protein>
    <recommendedName>
        <fullName evidence="2">Type II secretion system protein H</fullName>
    </recommendedName>
    <alternativeName>
        <fullName evidence="10">General secretion pathway protein H</fullName>
    </alternativeName>
</protein>
<dbReference type="Pfam" id="PF12019">
    <property type="entry name" value="GspH"/>
    <property type="match status" value="1"/>
</dbReference>
<keyword evidence="7 12" id="KW-1133">Transmembrane helix</keyword>
<evidence type="ECO:0000256" key="5">
    <source>
        <dbReference type="ARBA" id="ARBA00022519"/>
    </source>
</evidence>
<dbReference type="OrthoDB" id="2313614at2"/>
<dbReference type="AlphaFoldDB" id="A0A2Z6DZ02"/>
<dbReference type="KEGG" id="htl:HPTL_1514"/>
<evidence type="ECO:0000256" key="2">
    <source>
        <dbReference type="ARBA" id="ARBA00021549"/>
    </source>
</evidence>
<keyword evidence="4" id="KW-0488">Methylation</keyword>
<dbReference type="SUPFAM" id="SSF54523">
    <property type="entry name" value="Pili subunits"/>
    <property type="match status" value="1"/>
</dbReference>
<dbReference type="Proteomes" id="UP000262004">
    <property type="component" value="Chromosome"/>
</dbReference>
<keyword evidence="5" id="KW-0997">Cell inner membrane</keyword>
<evidence type="ECO:0000256" key="12">
    <source>
        <dbReference type="SAM" id="Phobius"/>
    </source>
</evidence>
<dbReference type="EMBL" id="AP018558">
    <property type="protein sequence ID" value="BBD77776.1"/>
    <property type="molecule type" value="Genomic_DNA"/>
</dbReference>
<evidence type="ECO:0000256" key="1">
    <source>
        <dbReference type="ARBA" id="ARBA00004377"/>
    </source>
</evidence>
<reference evidence="14 15" key="1">
    <citation type="submission" date="2018-04" db="EMBL/GenBank/DDBJ databases">
        <title>Complete genome sequence of Hydrogenophilus thermoluteolus TH-1.</title>
        <authorList>
            <person name="Arai H."/>
        </authorList>
    </citation>
    <scope>NUCLEOTIDE SEQUENCE [LARGE SCALE GENOMIC DNA]</scope>
    <source>
        <strain evidence="14 15">TH-1</strain>
    </source>
</reference>
<keyword evidence="3" id="KW-1003">Cell membrane</keyword>
<evidence type="ECO:0000259" key="13">
    <source>
        <dbReference type="Pfam" id="PF12019"/>
    </source>
</evidence>
<dbReference type="InterPro" id="IPR012902">
    <property type="entry name" value="N_methyl_site"/>
</dbReference>
<evidence type="ECO:0000313" key="15">
    <source>
        <dbReference type="Proteomes" id="UP000262004"/>
    </source>
</evidence>
<dbReference type="NCBIfam" id="TIGR02532">
    <property type="entry name" value="IV_pilin_GFxxxE"/>
    <property type="match status" value="1"/>
</dbReference>
<evidence type="ECO:0000256" key="4">
    <source>
        <dbReference type="ARBA" id="ARBA00022481"/>
    </source>
</evidence>
<dbReference type="GO" id="GO:0015627">
    <property type="term" value="C:type II protein secretion system complex"/>
    <property type="evidence" value="ECO:0007669"/>
    <property type="project" value="InterPro"/>
</dbReference>
<dbReference type="GO" id="GO:0015628">
    <property type="term" value="P:protein secretion by the type II secretion system"/>
    <property type="evidence" value="ECO:0007669"/>
    <property type="project" value="InterPro"/>
</dbReference>
<comment type="subcellular location">
    <subcellularLocation>
        <location evidence="1">Cell inner membrane</location>
        <topology evidence="1">Single-pass membrane protein</topology>
    </subcellularLocation>
</comment>
<dbReference type="Gene3D" id="3.55.40.10">
    <property type="entry name" value="minor pseudopilin epsh domain"/>
    <property type="match status" value="1"/>
</dbReference>